<dbReference type="EMBL" id="UZAU01000286">
    <property type="status" value="NOT_ANNOTATED_CDS"/>
    <property type="molecule type" value="Genomic_DNA"/>
</dbReference>
<feature type="domain" description="Reverse transcriptase" evidence="1">
    <location>
        <begin position="1"/>
        <end position="131"/>
    </location>
</feature>
<dbReference type="InterPro" id="IPR053134">
    <property type="entry name" value="RNA-dir_DNA_polymerase"/>
</dbReference>
<reference evidence="2" key="2">
    <citation type="submission" date="2021-03" db="UniProtKB">
        <authorList>
            <consortium name="EnsemblPlants"/>
        </authorList>
    </citation>
    <scope>IDENTIFICATION</scope>
</reference>
<dbReference type="PANTHER" id="PTHR24559:SF431">
    <property type="entry name" value="RNA-DIRECTED DNA POLYMERASE HOMOLOG"/>
    <property type="match status" value="1"/>
</dbReference>
<sequence length="152" mass="16782">MGKEQGFIILENAYQQASSVPPTLTPVASTPGFTSPVPIPGAQYTSTIYGPSASVQAPTKTHFFGLTVFKNHLGRNMEVYVNDMMVKSKTSKEHITNLEEAFLFLQKYGMKLNPKKCKFGVSSKKFLGFIIIFHGIEANSEKIKAFVNMLSP</sequence>
<evidence type="ECO:0000259" key="1">
    <source>
        <dbReference type="PROSITE" id="PS50878"/>
    </source>
</evidence>
<dbReference type="Pfam" id="PF00078">
    <property type="entry name" value="RVT_1"/>
    <property type="match status" value="1"/>
</dbReference>
<dbReference type="Proteomes" id="UP000596661">
    <property type="component" value="Chromosome 3"/>
</dbReference>
<dbReference type="InterPro" id="IPR043502">
    <property type="entry name" value="DNA/RNA_pol_sf"/>
</dbReference>
<dbReference type="InterPro" id="IPR043128">
    <property type="entry name" value="Rev_trsase/Diguanyl_cyclase"/>
</dbReference>
<reference evidence="2" key="1">
    <citation type="submission" date="2018-11" db="EMBL/GenBank/DDBJ databases">
        <authorList>
            <person name="Grassa J C."/>
        </authorList>
    </citation>
    <scope>NUCLEOTIDE SEQUENCE [LARGE SCALE GENOMIC DNA]</scope>
</reference>
<name>A0A803P467_CANSA</name>
<dbReference type="Gramene" id="evm.model.03.1155">
    <property type="protein sequence ID" value="cds.evm.model.03.1155"/>
    <property type="gene ID" value="evm.TU.03.1155"/>
</dbReference>
<dbReference type="EnsemblPlants" id="evm.model.03.1155">
    <property type="protein sequence ID" value="cds.evm.model.03.1155"/>
    <property type="gene ID" value="evm.TU.03.1155"/>
</dbReference>
<accession>A0A803P467</accession>
<dbReference type="Gene3D" id="3.30.70.270">
    <property type="match status" value="1"/>
</dbReference>
<organism evidence="2 3">
    <name type="scientific">Cannabis sativa</name>
    <name type="common">Hemp</name>
    <name type="synonym">Marijuana</name>
    <dbReference type="NCBI Taxonomy" id="3483"/>
    <lineage>
        <taxon>Eukaryota</taxon>
        <taxon>Viridiplantae</taxon>
        <taxon>Streptophyta</taxon>
        <taxon>Embryophyta</taxon>
        <taxon>Tracheophyta</taxon>
        <taxon>Spermatophyta</taxon>
        <taxon>Magnoliopsida</taxon>
        <taxon>eudicotyledons</taxon>
        <taxon>Gunneridae</taxon>
        <taxon>Pentapetalae</taxon>
        <taxon>rosids</taxon>
        <taxon>fabids</taxon>
        <taxon>Rosales</taxon>
        <taxon>Cannabaceae</taxon>
        <taxon>Cannabis</taxon>
    </lineage>
</organism>
<dbReference type="PANTHER" id="PTHR24559">
    <property type="entry name" value="TRANSPOSON TY3-I GAG-POL POLYPROTEIN"/>
    <property type="match status" value="1"/>
</dbReference>
<evidence type="ECO:0000313" key="2">
    <source>
        <dbReference type="EnsemblPlants" id="cds.evm.model.03.1155"/>
    </source>
</evidence>
<dbReference type="PROSITE" id="PS50878">
    <property type="entry name" value="RT_POL"/>
    <property type="match status" value="1"/>
</dbReference>
<dbReference type="SUPFAM" id="SSF56672">
    <property type="entry name" value="DNA/RNA polymerases"/>
    <property type="match status" value="1"/>
</dbReference>
<proteinExistence type="predicted"/>
<protein>
    <recommendedName>
        <fullName evidence="1">Reverse transcriptase domain-containing protein</fullName>
    </recommendedName>
</protein>
<evidence type="ECO:0000313" key="3">
    <source>
        <dbReference type="Proteomes" id="UP000596661"/>
    </source>
</evidence>
<dbReference type="InterPro" id="IPR000477">
    <property type="entry name" value="RT_dom"/>
</dbReference>
<dbReference type="AlphaFoldDB" id="A0A803P467"/>
<keyword evidence="3" id="KW-1185">Reference proteome</keyword>